<keyword evidence="1" id="KW-0479">Metal-binding</keyword>
<reference evidence="6 7" key="1">
    <citation type="journal article" date="2015" name="Fungal Genet. Biol.">
        <title>Evolution of novel wood decay mechanisms in Agaricales revealed by the genome sequences of Fistulina hepatica and Cylindrobasidium torrendii.</title>
        <authorList>
            <person name="Floudas D."/>
            <person name="Held B.W."/>
            <person name="Riley R."/>
            <person name="Nagy L.G."/>
            <person name="Koehler G."/>
            <person name="Ransdell A.S."/>
            <person name="Younus H."/>
            <person name="Chow J."/>
            <person name="Chiniquy J."/>
            <person name="Lipzen A."/>
            <person name="Tritt A."/>
            <person name="Sun H."/>
            <person name="Haridas S."/>
            <person name="LaButti K."/>
            <person name="Ohm R.A."/>
            <person name="Kues U."/>
            <person name="Blanchette R.A."/>
            <person name="Grigoriev I.V."/>
            <person name="Minto R.E."/>
            <person name="Hibbett D.S."/>
        </authorList>
    </citation>
    <scope>NUCLEOTIDE SEQUENCE [LARGE SCALE GENOMIC DNA]</scope>
    <source>
        <strain evidence="6 7">FP15055 ss-10</strain>
    </source>
</reference>
<dbReference type="Proteomes" id="UP000054007">
    <property type="component" value="Unassembled WGS sequence"/>
</dbReference>
<proteinExistence type="predicted"/>
<gene>
    <name evidence="6" type="ORF">CYLTODRAFT_490795</name>
</gene>
<evidence type="ECO:0000313" key="7">
    <source>
        <dbReference type="Proteomes" id="UP000054007"/>
    </source>
</evidence>
<name>A0A0D7B9K8_9AGAR</name>
<accession>A0A0D7B9K8</accession>
<evidence type="ECO:0000256" key="3">
    <source>
        <dbReference type="ARBA" id="ARBA00022833"/>
    </source>
</evidence>
<organism evidence="6 7">
    <name type="scientific">Cylindrobasidium torrendii FP15055 ss-10</name>
    <dbReference type="NCBI Taxonomy" id="1314674"/>
    <lineage>
        <taxon>Eukaryota</taxon>
        <taxon>Fungi</taxon>
        <taxon>Dikarya</taxon>
        <taxon>Basidiomycota</taxon>
        <taxon>Agaricomycotina</taxon>
        <taxon>Agaricomycetes</taxon>
        <taxon>Agaricomycetidae</taxon>
        <taxon>Agaricales</taxon>
        <taxon>Marasmiineae</taxon>
        <taxon>Physalacriaceae</taxon>
        <taxon>Cylindrobasidium</taxon>
    </lineage>
</organism>
<keyword evidence="2 4" id="KW-0863">Zinc-finger</keyword>
<feature type="domain" description="MYND-type" evidence="5">
    <location>
        <begin position="444"/>
        <end position="486"/>
    </location>
</feature>
<evidence type="ECO:0000259" key="5">
    <source>
        <dbReference type="PROSITE" id="PS50865"/>
    </source>
</evidence>
<protein>
    <recommendedName>
        <fullName evidence="5">MYND-type domain-containing protein</fullName>
    </recommendedName>
</protein>
<evidence type="ECO:0000313" key="6">
    <source>
        <dbReference type="EMBL" id="KIY67228.1"/>
    </source>
</evidence>
<dbReference type="SUPFAM" id="SSF144232">
    <property type="entry name" value="HIT/MYND zinc finger-like"/>
    <property type="match status" value="1"/>
</dbReference>
<dbReference type="GO" id="GO:0008270">
    <property type="term" value="F:zinc ion binding"/>
    <property type="evidence" value="ECO:0007669"/>
    <property type="project" value="UniProtKB-KW"/>
</dbReference>
<dbReference type="OrthoDB" id="2967689at2759"/>
<dbReference type="AlphaFoldDB" id="A0A0D7B9K8"/>
<dbReference type="EMBL" id="KN880531">
    <property type="protein sequence ID" value="KIY67228.1"/>
    <property type="molecule type" value="Genomic_DNA"/>
</dbReference>
<evidence type="ECO:0000256" key="1">
    <source>
        <dbReference type="ARBA" id="ARBA00022723"/>
    </source>
</evidence>
<dbReference type="STRING" id="1314674.A0A0D7B9K8"/>
<evidence type="ECO:0000256" key="2">
    <source>
        <dbReference type="ARBA" id="ARBA00022771"/>
    </source>
</evidence>
<evidence type="ECO:0000256" key="4">
    <source>
        <dbReference type="PROSITE-ProRule" id="PRU00134"/>
    </source>
</evidence>
<dbReference type="Gene3D" id="6.10.140.2220">
    <property type="match status" value="1"/>
</dbReference>
<dbReference type="InterPro" id="IPR002893">
    <property type="entry name" value="Znf_MYND"/>
</dbReference>
<dbReference type="PROSITE" id="PS50865">
    <property type="entry name" value="ZF_MYND_2"/>
    <property type="match status" value="1"/>
</dbReference>
<sequence length="616" mass="69547">MPPRPFANSWIPGLADRYAKALYHDDVEELGLFVDGRQAGQLQSQTEELRNLIPPYLTLERLGYIRVALGLEQGEYDRQRAAHILRGAKLALMMFALTHSVEPLHRRRGIEDVTVDVDIPSKILPWLFLAFSRPSPLFDLETLGIAAMALQSLLSHQLYRNTFNHTSRSLLPDVVASWLVIVERDTEDIEVENPSSVVNISKVEAFHGLVVRILEQDALGSTFSKVLESRSRDVAGALVGSLVRRGFTDVGNRTKLIEDNWFIYLHVAQVTSQWPMLRASMLDRDIIGVTCRILRRFARRELVSKDTTIWGELLSETFRLFIPFFRGPPAVKAALQGSCLLTVLRIHSAYAIAHSQSASFTTPPDSIDSHVFRIMSTIRGYAKIPSFHHIISKSLQQVEQKRAARNEPLRLSGKVAEEYDAIRQALEKYSTVLPLLEIRTQCAASNCSKPIFKIGLKCCGFCKMLMYCSSSCQRHDWTEGEHRIHCPRLRASQIQLAPHCPLKYTDMAIVSSSYIDNLHRAIALWQEKKVFGTDTDLAVVDLGRGIWPGHIDRIFDQPEYASDDMQPWRELIDRRAPARGAKASPYVLFMVASWPLDLTNMDALVAGQVKVQSFAC</sequence>
<keyword evidence="7" id="KW-1185">Reference proteome</keyword>
<keyword evidence="3" id="KW-0862">Zinc</keyword>